<gene>
    <name evidence="3" type="ORF">BASA50_002261</name>
</gene>
<dbReference type="EMBL" id="JAFCIX010000032">
    <property type="protein sequence ID" value="KAH6600516.1"/>
    <property type="molecule type" value="Genomic_DNA"/>
</dbReference>
<dbReference type="Pfam" id="PF12146">
    <property type="entry name" value="Hydrolase_4"/>
    <property type="match status" value="1"/>
</dbReference>
<dbReference type="InterPro" id="IPR052382">
    <property type="entry name" value="ABHD10_acyl-thioesterase"/>
</dbReference>
<accession>A0ABQ8FLW6</accession>
<dbReference type="PANTHER" id="PTHR16138:SF7">
    <property type="entry name" value="PALMITOYL-PROTEIN THIOESTERASE ABHD10, MITOCHONDRIAL"/>
    <property type="match status" value="1"/>
</dbReference>
<name>A0ABQ8FLW6_9FUNG</name>
<feature type="domain" description="Serine aminopeptidase S33" evidence="2">
    <location>
        <begin position="51"/>
        <end position="174"/>
    </location>
</feature>
<proteinExistence type="predicted"/>
<protein>
    <recommendedName>
        <fullName evidence="2">Serine aminopeptidase S33 domain-containing protein</fullName>
    </recommendedName>
</protein>
<dbReference type="Gene3D" id="3.40.50.1820">
    <property type="entry name" value="alpha/beta hydrolase"/>
    <property type="match status" value="1"/>
</dbReference>
<organism evidence="3 4">
    <name type="scientific">Batrachochytrium salamandrivorans</name>
    <dbReference type="NCBI Taxonomy" id="1357716"/>
    <lineage>
        <taxon>Eukaryota</taxon>
        <taxon>Fungi</taxon>
        <taxon>Fungi incertae sedis</taxon>
        <taxon>Chytridiomycota</taxon>
        <taxon>Chytridiomycota incertae sedis</taxon>
        <taxon>Chytridiomycetes</taxon>
        <taxon>Rhizophydiales</taxon>
        <taxon>Rhizophydiales incertae sedis</taxon>
        <taxon>Batrachochytrium</taxon>
    </lineage>
</organism>
<dbReference type="PANTHER" id="PTHR16138">
    <property type="entry name" value="MYCOPHENOLIC ACID ACYL-GLUCURONIDE ESTERASE, MITOCHONDRIAL"/>
    <property type="match status" value="1"/>
</dbReference>
<keyword evidence="1" id="KW-0378">Hydrolase</keyword>
<dbReference type="Proteomes" id="UP001648503">
    <property type="component" value="Unassembled WGS sequence"/>
</dbReference>
<evidence type="ECO:0000259" key="2">
    <source>
        <dbReference type="Pfam" id="PF12146"/>
    </source>
</evidence>
<dbReference type="InterPro" id="IPR029058">
    <property type="entry name" value="AB_hydrolase_fold"/>
</dbReference>
<evidence type="ECO:0000256" key="1">
    <source>
        <dbReference type="ARBA" id="ARBA00022801"/>
    </source>
</evidence>
<evidence type="ECO:0000313" key="4">
    <source>
        <dbReference type="Proteomes" id="UP001648503"/>
    </source>
</evidence>
<keyword evidence="4" id="KW-1185">Reference proteome</keyword>
<sequence length="287" mass="30956">MLDRFHILRTDGRILQCGRRLTVPKASNHTATTNITTAPTAFTSPLGGSPTVLLVNGFRSTFTSSSKVVYLEEFCTQQGFPFYTYDHAGHGISDGPFADCTIGQWRDDLAAVVDHISGISATQPSVSPLILVGSSMGLWLSLLVSAWDRPGSINGIIGVGGTINFTQRLAQEFPADVGKVWHRPSRYDTAGYPIYQRLIQSGSAHLILNDASIDPHCPIELIHGMNDLDVPWPHATSIISVLAGSHPSLVTLVKNGDHRLSSPSHLCIIGHAINRMALLLKMGPTGM</sequence>
<comment type="caution">
    <text evidence="3">The sequence shown here is derived from an EMBL/GenBank/DDBJ whole genome shotgun (WGS) entry which is preliminary data.</text>
</comment>
<dbReference type="InterPro" id="IPR022742">
    <property type="entry name" value="Hydrolase_4"/>
</dbReference>
<dbReference type="SUPFAM" id="SSF53474">
    <property type="entry name" value="alpha/beta-Hydrolases"/>
    <property type="match status" value="1"/>
</dbReference>
<evidence type="ECO:0000313" key="3">
    <source>
        <dbReference type="EMBL" id="KAH6600516.1"/>
    </source>
</evidence>
<reference evidence="3 4" key="1">
    <citation type="submission" date="2021-02" db="EMBL/GenBank/DDBJ databases">
        <title>Variation within the Batrachochytrium salamandrivorans European outbreak.</title>
        <authorList>
            <person name="Kelly M."/>
            <person name="Pasmans F."/>
            <person name="Shea T.P."/>
            <person name="Munoz J.F."/>
            <person name="Carranza S."/>
            <person name="Cuomo C.A."/>
            <person name="Martel A."/>
        </authorList>
    </citation>
    <scope>NUCLEOTIDE SEQUENCE [LARGE SCALE GENOMIC DNA]</scope>
    <source>
        <strain evidence="3 4">AMFP18/2</strain>
    </source>
</reference>